<dbReference type="AlphaFoldDB" id="A0A6S5C6U9"/>
<dbReference type="Proteomes" id="UP000515442">
    <property type="component" value="Chromosome"/>
</dbReference>
<evidence type="ECO:0000313" key="1">
    <source>
        <dbReference type="EMBL" id="BBR40626.1"/>
    </source>
</evidence>
<gene>
    <name evidence="1" type="ORF">WP3W19E03_31510</name>
</gene>
<dbReference type="EMBL" id="AP022038">
    <property type="protein sequence ID" value="BBR40626.1"/>
    <property type="molecule type" value="Genomic_DNA"/>
</dbReference>
<name>A0A6S5C6U9_AERVE</name>
<protein>
    <submittedName>
        <fullName evidence="1">Uncharacterized protein</fullName>
    </submittedName>
</protein>
<evidence type="ECO:0000313" key="2">
    <source>
        <dbReference type="Proteomes" id="UP000515442"/>
    </source>
</evidence>
<reference evidence="1 2" key="1">
    <citation type="submission" date="2019-12" db="EMBL/GenBank/DDBJ databases">
        <title>complete genome sequences of Aeromonas veronii str. WP3-W19-ESBL-03 isolated from wastewater treatment plant effluent.</title>
        <authorList>
            <person name="Sekizuka T."/>
            <person name="Itokawa K."/>
            <person name="Yatsu K."/>
            <person name="Inamine Y."/>
            <person name="Kuroda M."/>
        </authorList>
    </citation>
    <scope>NUCLEOTIDE SEQUENCE [LARGE SCALE GENOMIC DNA]</scope>
    <source>
        <strain evidence="1 2">WP3-W19-ESBL-03</strain>
    </source>
</reference>
<accession>A0A6S5C6U9</accession>
<proteinExistence type="predicted"/>
<dbReference type="RefSeq" id="WP_182937963.1">
    <property type="nucleotide sequence ID" value="NZ_AP022038.1"/>
</dbReference>
<sequence>MVQATEPGGMEMNPSREWDKQSIYLRLQDGIPIAFWVKGEQVFPLEPGAAGSEYRGHFGWGQADEATMALAQAIVARLVVEGLISPERAVSRAVYLHDEVLVKLPAGEHYDLHLSYLRLLFGEDGVPRP</sequence>
<organism evidence="1 2">
    <name type="scientific">Aeromonas veronii</name>
    <dbReference type="NCBI Taxonomy" id="654"/>
    <lineage>
        <taxon>Bacteria</taxon>
        <taxon>Pseudomonadati</taxon>
        <taxon>Pseudomonadota</taxon>
        <taxon>Gammaproteobacteria</taxon>
        <taxon>Aeromonadales</taxon>
        <taxon>Aeromonadaceae</taxon>
        <taxon>Aeromonas</taxon>
    </lineage>
</organism>